<keyword evidence="5 14" id="KW-0863">Zinc-finger</keyword>
<dbReference type="InterPro" id="IPR050185">
    <property type="entry name" value="Ub_carboxyl-term_hydrolase"/>
</dbReference>
<evidence type="ECO:0000256" key="5">
    <source>
        <dbReference type="ARBA" id="ARBA00022771"/>
    </source>
</evidence>
<comment type="similarity">
    <text evidence="13">Belongs to the peptidase C19 family. UBP8 subfamily.</text>
</comment>
<evidence type="ECO:0000313" key="19">
    <source>
        <dbReference type="Proteomes" id="UP001190700"/>
    </source>
</evidence>
<feature type="domain" description="UBP-type" evidence="17">
    <location>
        <begin position="6"/>
        <end position="127"/>
    </location>
</feature>
<dbReference type="AlphaFoldDB" id="A0AAE0LCX8"/>
<evidence type="ECO:0000256" key="7">
    <source>
        <dbReference type="ARBA" id="ARBA00022801"/>
    </source>
</evidence>
<organism evidence="18 19">
    <name type="scientific">Cymbomonas tetramitiformis</name>
    <dbReference type="NCBI Taxonomy" id="36881"/>
    <lineage>
        <taxon>Eukaryota</taxon>
        <taxon>Viridiplantae</taxon>
        <taxon>Chlorophyta</taxon>
        <taxon>Pyramimonadophyceae</taxon>
        <taxon>Pyramimonadales</taxon>
        <taxon>Pyramimonadaceae</taxon>
        <taxon>Cymbomonas</taxon>
    </lineage>
</organism>
<dbReference type="InterPro" id="IPR001607">
    <property type="entry name" value="Znf_UBP"/>
</dbReference>
<dbReference type="EC" id="3.4.19.12" evidence="15"/>
<evidence type="ECO:0000256" key="11">
    <source>
        <dbReference type="ARBA" id="ARBA00023163"/>
    </source>
</evidence>
<keyword evidence="3 15" id="KW-0645">Protease</keyword>
<dbReference type="InterPro" id="IPR013083">
    <property type="entry name" value="Znf_RING/FYVE/PHD"/>
</dbReference>
<gene>
    <name evidence="18" type="ORF">CYMTET_11524</name>
</gene>
<evidence type="ECO:0000256" key="4">
    <source>
        <dbReference type="ARBA" id="ARBA00022723"/>
    </source>
</evidence>
<dbReference type="SUPFAM" id="SSF57850">
    <property type="entry name" value="RING/U-box"/>
    <property type="match status" value="1"/>
</dbReference>
<evidence type="ECO:0000313" key="18">
    <source>
        <dbReference type="EMBL" id="KAK3280653.1"/>
    </source>
</evidence>
<dbReference type="GO" id="GO:0004843">
    <property type="term" value="F:cysteine-type deubiquitinase activity"/>
    <property type="evidence" value="ECO:0007669"/>
    <property type="project" value="UniProtKB-UniRule"/>
</dbReference>
<dbReference type="PROSITE" id="PS00973">
    <property type="entry name" value="USP_2"/>
    <property type="match status" value="1"/>
</dbReference>
<dbReference type="GO" id="GO:0006508">
    <property type="term" value="P:proteolysis"/>
    <property type="evidence" value="ECO:0007669"/>
    <property type="project" value="UniProtKB-KW"/>
</dbReference>
<dbReference type="PANTHER" id="PTHR21646:SF33">
    <property type="entry name" value="UBIQUITIN CARBOXYL-TERMINAL HYDROLASE 22"/>
    <property type="match status" value="1"/>
</dbReference>
<keyword evidence="4" id="KW-0479">Metal-binding</keyword>
<dbReference type="Gene3D" id="3.90.70.10">
    <property type="entry name" value="Cysteine proteinases"/>
    <property type="match status" value="1"/>
</dbReference>
<evidence type="ECO:0000256" key="3">
    <source>
        <dbReference type="ARBA" id="ARBA00022670"/>
    </source>
</evidence>
<dbReference type="Pfam" id="PF02148">
    <property type="entry name" value="zf-UBP"/>
    <property type="match status" value="1"/>
</dbReference>
<dbReference type="SUPFAM" id="SSF54001">
    <property type="entry name" value="Cysteine proteinases"/>
    <property type="match status" value="1"/>
</dbReference>
<dbReference type="EMBL" id="LGRX02004315">
    <property type="protein sequence ID" value="KAK3280653.1"/>
    <property type="molecule type" value="Genomic_DNA"/>
</dbReference>
<keyword evidence="12" id="KW-0539">Nucleus</keyword>
<accession>A0AAE0LCX8</accession>
<evidence type="ECO:0000256" key="1">
    <source>
        <dbReference type="ARBA" id="ARBA00000707"/>
    </source>
</evidence>
<dbReference type="InterPro" id="IPR001394">
    <property type="entry name" value="Peptidase_C19_UCH"/>
</dbReference>
<keyword evidence="8 15" id="KW-0788">Thiol protease</keyword>
<comment type="subcellular location">
    <subcellularLocation>
        <location evidence="2">Nucleus</location>
    </subcellularLocation>
</comment>
<sequence length="582" mass="63969">MGGCNKMCPHLQAWCQEKNFGPRPAQSLAKALRSSRFNFGTPVGGHPGALRCSTCKTCVGRLLACLQCSGVCCVTHMAEHAELRGASHSIGVDTERGELFCSPCKDYVYMKELDRAVAGGRAAAAGQPEGACRKRRGDRKEQPHWVPTSADLKEIDKRGQAVVLTDELGLRGLNNLGNTCFMSSVLQALMRIPPLQEYFLADRHSPQLCRAQNDDDSVCLGCEMSKVFDEAYKGIQEPFSPASFLYSWWRHAESQSERLACYEQQDAHEFYLSAVGALHAADAGGAAQATPRSKGSGSIRSPMPNMGLGALPWIMSVTEERGVAQGVAAGTHSLASPRSGRDGDDCHCIIHRIFTGTLRSDVMCGECGHTSTAFDPCVDLSLDFPSSSSSSDPISLTSCLEHFIRPERLSSRLRCQQCQALKESLKQMAIQRLPPVLCFHIKRFEHSSSRHSSRKISRHLAFPLHSLDMAPFLSSAILQSRFGHRVTPEPSSASDPAGNRVERPVLEYELAAVVEHSGQLEGGHYVAYVQSGGRWYLCNDQWVTRVHESTVRNCEAYLLYYVSKSLCNGNERSIRQRVSKAQ</sequence>
<evidence type="ECO:0000256" key="13">
    <source>
        <dbReference type="ARBA" id="ARBA00038490"/>
    </source>
</evidence>
<evidence type="ECO:0000256" key="10">
    <source>
        <dbReference type="ARBA" id="ARBA00023015"/>
    </source>
</evidence>
<dbReference type="Pfam" id="PF00443">
    <property type="entry name" value="UCH"/>
    <property type="match status" value="1"/>
</dbReference>
<dbReference type="PANTHER" id="PTHR21646">
    <property type="entry name" value="UBIQUITIN CARBOXYL-TERMINAL HYDROLASE"/>
    <property type="match status" value="1"/>
</dbReference>
<comment type="catalytic activity">
    <reaction evidence="1 15">
        <text>Thiol-dependent hydrolysis of ester, thioester, amide, peptide and isopeptide bonds formed by the C-terminal Gly of ubiquitin (a 76-residue protein attached to proteins as an intracellular targeting signal).</text>
        <dbReference type="EC" id="3.4.19.12"/>
    </reaction>
</comment>
<evidence type="ECO:0000256" key="14">
    <source>
        <dbReference type="PROSITE-ProRule" id="PRU00502"/>
    </source>
</evidence>
<proteinExistence type="inferred from homology"/>
<evidence type="ECO:0000256" key="9">
    <source>
        <dbReference type="ARBA" id="ARBA00022833"/>
    </source>
</evidence>
<dbReference type="InterPro" id="IPR038765">
    <property type="entry name" value="Papain-like_cys_pep_sf"/>
</dbReference>
<keyword evidence="9" id="KW-0862">Zinc</keyword>
<evidence type="ECO:0000256" key="12">
    <source>
        <dbReference type="ARBA" id="ARBA00023242"/>
    </source>
</evidence>
<keyword evidence="7 15" id="KW-0378">Hydrolase</keyword>
<protein>
    <recommendedName>
        <fullName evidence="15">Ubiquitin carboxyl-terminal hydrolase</fullName>
        <ecNumber evidence="15">3.4.19.12</ecNumber>
    </recommendedName>
</protein>
<dbReference type="Proteomes" id="UP001190700">
    <property type="component" value="Unassembled WGS sequence"/>
</dbReference>
<feature type="domain" description="USP" evidence="16">
    <location>
        <begin position="171"/>
        <end position="564"/>
    </location>
</feature>
<dbReference type="PROSITE" id="PS50271">
    <property type="entry name" value="ZF_UBP"/>
    <property type="match status" value="1"/>
</dbReference>
<comment type="function">
    <text evidence="15">Recognizes and hydrolyzes the peptide bond at the C-terminal Gly of ubiquitin. Involved in the processing of poly-ubiquitin precursors as well as that of ubiquitinated proteins.</text>
</comment>
<evidence type="ECO:0000256" key="2">
    <source>
        <dbReference type="ARBA" id="ARBA00004123"/>
    </source>
</evidence>
<dbReference type="InterPro" id="IPR028889">
    <property type="entry name" value="USP"/>
</dbReference>
<dbReference type="PROSITE" id="PS50235">
    <property type="entry name" value="USP_3"/>
    <property type="match status" value="1"/>
</dbReference>
<dbReference type="GO" id="GO:0016579">
    <property type="term" value="P:protein deubiquitination"/>
    <property type="evidence" value="ECO:0007669"/>
    <property type="project" value="InterPro"/>
</dbReference>
<keyword evidence="10" id="KW-0805">Transcription regulation</keyword>
<keyword evidence="6 15" id="KW-0833">Ubl conjugation pathway</keyword>
<dbReference type="GO" id="GO:0005634">
    <property type="term" value="C:nucleus"/>
    <property type="evidence" value="ECO:0007669"/>
    <property type="project" value="UniProtKB-SubCell"/>
</dbReference>
<comment type="caution">
    <text evidence="18">The sequence shown here is derived from an EMBL/GenBank/DDBJ whole genome shotgun (WGS) entry which is preliminary data.</text>
</comment>
<dbReference type="InterPro" id="IPR018200">
    <property type="entry name" value="USP_CS"/>
</dbReference>
<evidence type="ECO:0000256" key="15">
    <source>
        <dbReference type="RuleBase" id="RU366025"/>
    </source>
</evidence>
<keyword evidence="11" id="KW-0804">Transcription</keyword>
<keyword evidence="19" id="KW-1185">Reference proteome</keyword>
<dbReference type="GO" id="GO:0008270">
    <property type="term" value="F:zinc ion binding"/>
    <property type="evidence" value="ECO:0007669"/>
    <property type="project" value="UniProtKB-KW"/>
</dbReference>
<evidence type="ECO:0000259" key="17">
    <source>
        <dbReference type="PROSITE" id="PS50271"/>
    </source>
</evidence>
<evidence type="ECO:0000256" key="6">
    <source>
        <dbReference type="ARBA" id="ARBA00022786"/>
    </source>
</evidence>
<name>A0AAE0LCX8_9CHLO</name>
<dbReference type="PROSITE" id="PS00972">
    <property type="entry name" value="USP_1"/>
    <property type="match status" value="1"/>
</dbReference>
<dbReference type="Gene3D" id="3.30.40.10">
    <property type="entry name" value="Zinc/RING finger domain, C3HC4 (zinc finger)"/>
    <property type="match status" value="1"/>
</dbReference>
<evidence type="ECO:0000259" key="16">
    <source>
        <dbReference type="PROSITE" id="PS50235"/>
    </source>
</evidence>
<reference evidence="18 19" key="1">
    <citation type="journal article" date="2015" name="Genome Biol. Evol.">
        <title>Comparative Genomics of a Bacterivorous Green Alga Reveals Evolutionary Causalities and Consequences of Phago-Mixotrophic Mode of Nutrition.</title>
        <authorList>
            <person name="Burns J.A."/>
            <person name="Paasch A."/>
            <person name="Narechania A."/>
            <person name="Kim E."/>
        </authorList>
    </citation>
    <scope>NUCLEOTIDE SEQUENCE [LARGE SCALE GENOMIC DNA]</scope>
    <source>
        <strain evidence="18 19">PLY_AMNH</strain>
    </source>
</reference>
<evidence type="ECO:0000256" key="8">
    <source>
        <dbReference type="ARBA" id="ARBA00022807"/>
    </source>
</evidence>